<dbReference type="AlphaFoldDB" id="A0A6A5RCL8"/>
<dbReference type="OrthoDB" id="5271918at2759"/>
<protein>
    <recommendedName>
        <fullName evidence="3">SnoaL-like domain-containing protein</fullName>
    </recommendedName>
</protein>
<evidence type="ECO:0008006" key="3">
    <source>
        <dbReference type="Google" id="ProtNLM"/>
    </source>
</evidence>
<dbReference type="Proteomes" id="UP000800082">
    <property type="component" value="Unassembled WGS sequence"/>
</dbReference>
<gene>
    <name evidence="1" type="ORF">M421DRAFT_8291</name>
</gene>
<accession>A0A6A5RCL8</accession>
<dbReference type="GeneID" id="54355208"/>
<evidence type="ECO:0000313" key="2">
    <source>
        <dbReference type="Proteomes" id="UP000800082"/>
    </source>
</evidence>
<dbReference type="EMBL" id="ML978988">
    <property type="protein sequence ID" value="KAF1925030.1"/>
    <property type="molecule type" value="Genomic_DNA"/>
</dbReference>
<name>A0A6A5RCL8_9PLEO</name>
<reference evidence="1" key="1">
    <citation type="journal article" date="2020" name="Stud. Mycol.">
        <title>101 Dothideomycetes genomes: a test case for predicting lifestyles and emergence of pathogens.</title>
        <authorList>
            <person name="Haridas S."/>
            <person name="Albert R."/>
            <person name="Binder M."/>
            <person name="Bloem J."/>
            <person name="Labutti K."/>
            <person name="Salamov A."/>
            <person name="Andreopoulos B."/>
            <person name="Baker S."/>
            <person name="Barry K."/>
            <person name="Bills G."/>
            <person name="Bluhm B."/>
            <person name="Cannon C."/>
            <person name="Castanera R."/>
            <person name="Culley D."/>
            <person name="Daum C."/>
            <person name="Ezra D."/>
            <person name="Gonzalez J."/>
            <person name="Henrissat B."/>
            <person name="Kuo A."/>
            <person name="Liang C."/>
            <person name="Lipzen A."/>
            <person name="Lutzoni F."/>
            <person name="Magnuson J."/>
            <person name="Mondo S."/>
            <person name="Nolan M."/>
            <person name="Ohm R."/>
            <person name="Pangilinan J."/>
            <person name="Park H.-J."/>
            <person name="Ramirez L."/>
            <person name="Alfaro M."/>
            <person name="Sun H."/>
            <person name="Tritt A."/>
            <person name="Yoshinaga Y."/>
            <person name="Zwiers L.-H."/>
            <person name="Turgeon B."/>
            <person name="Goodwin S."/>
            <person name="Spatafora J."/>
            <person name="Crous P."/>
            <person name="Grigoriev I."/>
        </authorList>
    </citation>
    <scope>NUCLEOTIDE SEQUENCE</scope>
    <source>
        <strain evidence="1">CBS 183.55</strain>
    </source>
</reference>
<organism evidence="1 2">
    <name type="scientific">Didymella exigua CBS 183.55</name>
    <dbReference type="NCBI Taxonomy" id="1150837"/>
    <lineage>
        <taxon>Eukaryota</taxon>
        <taxon>Fungi</taxon>
        <taxon>Dikarya</taxon>
        <taxon>Ascomycota</taxon>
        <taxon>Pezizomycotina</taxon>
        <taxon>Dothideomycetes</taxon>
        <taxon>Pleosporomycetidae</taxon>
        <taxon>Pleosporales</taxon>
        <taxon>Pleosporineae</taxon>
        <taxon>Didymellaceae</taxon>
        <taxon>Didymella</taxon>
    </lineage>
</organism>
<dbReference type="RefSeq" id="XP_033445282.1">
    <property type="nucleotide sequence ID" value="XM_033597541.1"/>
</dbReference>
<proteinExistence type="predicted"/>
<sequence>MSFSTKPAFVHYGTWDDETRSHPAMKWMEHYTNQFDAKAVDDVKNNLLTHDHVLVRTTGQMDAGAQASVDALYKVLYAPFAKWAHIPQHVICYAVEDGWEMMGHATLYWTLAVPGKQESGANVRDQEGNEWDGANPAAFNFRYRMEGGEIRMCRMEIAADPSTVIVSMLKRGMMKAEDLMK</sequence>
<evidence type="ECO:0000313" key="1">
    <source>
        <dbReference type="EMBL" id="KAF1925030.1"/>
    </source>
</evidence>
<keyword evidence="2" id="KW-1185">Reference proteome</keyword>